<dbReference type="Proteomes" id="UP001595579">
    <property type="component" value="Unassembled WGS sequence"/>
</dbReference>
<gene>
    <name evidence="3" type="ORF">ACFOEV_19510</name>
</gene>
<keyword evidence="4" id="KW-1185">Reference proteome</keyword>
<evidence type="ECO:0000313" key="4">
    <source>
        <dbReference type="Proteomes" id="UP001595579"/>
    </source>
</evidence>
<dbReference type="Gene3D" id="3.40.50.2000">
    <property type="entry name" value="Glycogen Phosphorylase B"/>
    <property type="match status" value="2"/>
</dbReference>
<dbReference type="Pfam" id="PF00534">
    <property type="entry name" value="Glycos_transf_1"/>
    <property type="match status" value="1"/>
</dbReference>
<feature type="domain" description="Glycosyltransferase subfamily 4-like N-terminal" evidence="2">
    <location>
        <begin position="29"/>
        <end position="193"/>
    </location>
</feature>
<organism evidence="3 4">
    <name type="scientific">Litchfieldella rifensis</name>
    <dbReference type="NCBI Taxonomy" id="762643"/>
    <lineage>
        <taxon>Bacteria</taxon>
        <taxon>Pseudomonadati</taxon>
        <taxon>Pseudomonadota</taxon>
        <taxon>Gammaproteobacteria</taxon>
        <taxon>Oceanospirillales</taxon>
        <taxon>Halomonadaceae</taxon>
        <taxon>Litchfieldella</taxon>
    </lineage>
</organism>
<dbReference type="SUPFAM" id="SSF53756">
    <property type="entry name" value="UDP-Glycosyltransferase/glycogen phosphorylase"/>
    <property type="match status" value="1"/>
</dbReference>
<keyword evidence="3" id="KW-0328">Glycosyltransferase</keyword>
<dbReference type="PANTHER" id="PTHR12526">
    <property type="entry name" value="GLYCOSYLTRANSFERASE"/>
    <property type="match status" value="1"/>
</dbReference>
<protein>
    <submittedName>
        <fullName evidence="3">Glycosyltransferase</fullName>
        <ecNumber evidence="3">2.4.-.-</ecNumber>
    </submittedName>
</protein>
<dbReference type="InterPro" id="IPR028098">
    <property type="entry name" value="Glyco_trans_4-like_N"/>
</dbReference>
<proteinExistence type="predicted"/>
<accession>A0ABV7LW23</accession>
<name>A0ABV7LW23_9GAMM</name>
<dbReference type="PANTHER" id="PTHR12526:SF638">
    <property type="entry name" value="SPORE COAT PROTEIN SA"/>
    <property type="match status" value="1"/>
</dbReference>
<reference evidence="4" key="1">
    <citation type="journal article" date="2019" name="Int. J. Syst. Evol. Microbiol.">
        <title>The Global Catalogue of Microorganisms (GCM) 10K type strain sequencing project: providing services to taxonomists for standard genome sequencing and annotation.</title>
        <authorList>
            <consortium name="The Broad Institute Genomics Platform"/>
            <consortium name="The Broad Institute Genome Sequencing Center for Infectious Disease"/>
            <person name="Wu L."/>
            <person name="Ma J."/>
        </authorList>
    </citation>
    <scope>NUCLEOTIDE SEQUENCE [LARGE SCALE GENOMIC DNA]</scope>
    <source>
        <strain evidence="4">CECT 7698</strain>
    </source>
</reference>
<evidence type="ECO:0000313" key="3">
    <source>
        <dbReference type="EMBL" id="MFC3285790.1"/>
    </source>
</evidence>
<evidence type="ECO:0000259" key="1">
    <source>
        <dbReference type="Pfam" id="PF00534"/>
    </source>
</evidence>
<dbReference type="RefSeq" id="WP_386776565.1">
    <property type="nucleotide sequence ID" value="NZ_JBHRUG010000044.1"/>
</dbReference>
<dbReference type="EMBL" id="JBHRUG010000044">
    <property type="protein sequence ID" value="MFC3285790.1"/>
    <property type="molecule type" value="Genomic_DNA"/>
</dbReference>
<dbReference type="GO" id="GO:0016757">
    <property type="term" value="F:glycosyltransferase activity"/>
    <property type="evidence" value="ECO:0007669"/>
    <property type="project" value="UniProtKB-KW"/>
</dbReference>
<dbReference type="CDD" id="cd03811">
    <property type="entry name" value="GT4_GT28_WabH-like"/>
    <property type="match status" value="1"/>
</dbReference>
<evidence type="ECO:0000259" key="2">
    <source>
        <dbReference type="Pfam" id="PF13439"/>
    </source>
</evidence>
<keyword evidence="3" id="KW-0808">Transferase</keyword>
<sequence>MTKYPQEVETVQVSEPRQVLFITDHLGGGGAPVSILGLAKVLTTQGMAVTIVVLSDKVWQPIPEGVNVLRVPFSHRHVIDKIRRFRLHARKVDQLLTRLSLSFDLVVANLHYSHEVIRHTQLAQQAWLCIRTDPGEALLNKKGIAQYKQRRRLRSLYKGSRVIAISHGILESLAKHGAPPAVGKVIYNVIDVEAIHALMEGAVEYDDYVVYVSRLNLRQKRYDRLFRAYQASGIAQPLVVIGDGEEEAAGRLIREMGLENRVILLGKKDNPYPYIRQARLLVLTSDYEGFGRVLAEALVCGTPVVSTDCPSGPREILRNDLSAYLVPLHDEAALARQIAAAIEHPPTISPGHYARFSPDTIADQYRWLMSTEPVSHDL</sequence>
<feature type="domain" description="Glycosyl transferase family 1" evidence="1">
    <location>
        <begin position="204"/>
        <end position="345"/>
    </location>
</feature>
<comment type="caution">
    <text evidence="3">The sequence shown here is derived from an EMBL/GenBank/DDBJ whole genome shotgun (WGS) entry which is preliminary data.</text>
</comment>
<dbReference type="EC" id="2.4.-.-" evidence="3"/>
<dbReference type="InterPro" id="IPR001296">
    <property type="entry name" value="Glyco_trans_1"/>
</dbReference>
<dbReference type="Pfam" id="PF13439">
    <property type="entry name" value="Glyco_transf_4"/>
    <property type="match status" value="1"/>
</dbReference>